<evidence type="ECO:0000256" key="5">
    <source>
        <dbReference type="ARBA" id="ARBA00023014"/>
    </source>
</evidence>
<evidence type="ECO:0000256" key="1">
    <source>
        <dbReference type="ARBA" id="ARBA00022485"/>
    </source>
</evidence>
<dbReference type="Pfam" id="PF04055">
    <property type="entry name" value="Radical_SAM"/>
    <property type="match status" value="1"/>
</dbReference>
<feature type="binding site" evidence="8">
    <location>
        <position position="185"/>
    </location>
    <ligand>
        <name>S-adenosyl-L-methionine</name>
        <dbReference type="ChEBI" id="CHEBI:59789"/>
    </ligand>
</feature>
<dbReference type="PROSITE" id="PS51918">
    <property type="entry name" value="RADICAL_SAM"/>
    <property type="match status" value="1"/>
</dbReference>
<evidence type="ECO:0000313" key="11">
    <source>
        <dbReference type="Proteomes" id="UP000665020"/>
    </source>
</evidence>
<accession>A0A8A7KFC1</accession>
<dbReference type="KEGG" id="ifn:GM661_06165"/>
<dbReference type="SMART" id="SM00729">
    <property type="entry name" value="Elp3"/>
    <property type="match status" value="1"/>
</dbReference>
<dbReference type="RefSeq" id="WP_230869220.1">
    <property type="nucleotide sequence ID" value="NZ_CP046640.1"/>
</dbReference>
<dbReference type="InterPro" id="IPR058240">
    <property type="entry name" value="rSAM_sf"/>
</dbReference>
<proteinExistence type="predicted"/>
<dbReference type="InterPro" id="IPR013785">
    <property type="entry name" value="Aldolase_TIM"/>
</dbReference>
<evidence type="ECO:0000256" key="8">
    <source>
        <dbReference type="PIRSR" id="PIRSR004762-2"/>
    </source>
</evidence>
<keyword evidence="4 7" id="KW-0408">Iron</keyword>
<feature type="binding site" evidence="8">
    <location>
        <position position="141"/>
    </location>
    <ligand>
        <name>(3R)-3-methyl-D-ornithine</name>
        <dbReference type="ChEBI" id="CHEBI:64642"/>
    </ligand>
</feature>
<reference evidence="10" key="1">
    <citation type="submission" date="2019-12" db="EMBL/GenBank/DDBJ databases">
        <authorList>
            <person name="zhang j."/>
            <person name="sun C.M."/>
        </authorList>
    </citation>
    <scope>NUCLEOTIDE SEQUENCE</scope>
    <source>
        <strain evidence="10">NS-1</strain>
    </source>
</reference>
<dbReference type="SFLD" id="SFLDG01060">
    <property type="entry name" value="BATS_domain_containing"/>
    <property type="match status" value="1"/>
</dbReference>
<evidence type="ECO:0000256" key="3">
    <source>
        <dbReference type="ARBA" id="ARBA00022723"/>
    </source>
</evidence>
<dbReference type="SFLD" id="SFLDG01280">
    <property type="entry name" value="HydE/PylB-like"/>
    <property type="match status" value="1"/>
</dbReference>
<dbReference type="PIRSF" id="PIRSF004762">
    <property type="entry name" value="CHP00423"/>
    <property type="match status" value="1"/>
</dbReference>
<dbReference type="Proteomes" id="UP000665020">
    <property type="component" value="Chromosome"/>
</dbReference>
<dbReference type="SMART" id="SM00876">
    <property type="entry name" value="BATS"/>
    <property type="match status" value="1"/>
</dbReference>
<protein>
    <submittedName>
        <fullName evidence="10">[FeFe] hydrogenase H-cluster radical SAM maturase HydE</fullName>
    </submittedName>
</protein>
<dbReference type="InterPro" id="IPR007197">
    <property type="entry name" value="rSAM"/>
</dbReference>
<dbReference type="GO" id="GO:0051539">
    <property type="term" value="F:4 iron, 4 sulfur cluster binding"/>
    <property type="evidence" value="ECO:0007669"/>
    <property type="project" value="UniProtKB-KW"/>
</dbReference>
<dbReference type="CDD" id="cd01335">
    <property type="entry name" value="Radical_SAM"/>
    <property type="match status" value="1"/>
</dbReference>
<dbReference type="SUPFAM" id="SSF102114">
    <property type="entry name" value="Radical SAM enzymes"/>
    <property type="match status" value="1"/>
</dbReference>
<dbReference type="PANTHER" id="PTHR43726:SF1">
    <property type="entry name" value="BIOTIN SYNTHASE"/>
    <property type="match status" value="1"/>
</dbReference>
<dbReference type="GO" id="GO:0042364">
    <property type="term" value="P:water-soluble vitamin biosynthetic process"/>
    <property type="evidence" value="ECO:0007669"/>
    <property type="project" value="UniProtKB-ARBA"/>
</dbReference>
<feature type="binding site" evidence="7">
    <location>
        <position position="73"/>
    </location>
    <ligand>
        <name>[4Fe-4S] cluster</name>
        <dbReference type="ChEBI" id="CHEBI:49883"/>
        <note>4Fe-4S-S-AdoMet</note>
    </ligand>
</feature>
<organism evidence="10 11">
    <name type="scientific">Iocasia fonsfrigidae</name>
    <dbReference type="NCBI Taxonomy" id="2682810"/>
    <lineage>
        <taxon>Bacteria</taxon>
        <taxon>Bacillati</taxon>
        <taxon>Bacillota</taxon>
        <taxon>Clostridia</taxon>
        <taxon>Halanaerobiales</taxon>
        <taxon>Halanaerobiaceae</taxon>
        <taxon>Iocasia</taxon>
    </lineage>
</organism>
<dbReference type="GO" id="GO:0016740">
    <property type="term" value="F:transferase activity"/>
    <property type="evidence" value="ECO:0007669"/>
    <property type="project" value="TreeGrafter"/>
</dbReference>
<dbReference type="AlphaFoldDB" id="A0A8A7KFC1"/>
<keyword evidence="2 7" id="KW-0949">S-adenosyl-L-methionine</keyword>
<evidence type="ECO:0000259" key="9">
    <source>
        <dbReference type="PROSITE" id="PS51918"/>
    </source>
</evidence>
<dbReference type="SFLD" id="SFLDG01082">
    <property type="entry name" value="B12-binding_domain_containing"/>
    <property type="match status" value="1"/>
</dbReference>
<dbReference type="GO" id="GO:0044272">
    <property type="term" value="P:sulfur compound biosynthetic process"/>
    <property type="evidence" value="ECO:0007669"/>
    <property type="project" value="UniProtKB-ARBA"/>
</dbReference>
<dbReference type="Gene3D" id="3.20.20.70">
    <property type="entry name" value="Aldolase class I"/>
    <property type="match status" value="1"/>
</dbReference>
<evidence type="ECO:0000256" key="7">
    <source>
        <dbReference type="PIRSR" id="PIRSR004762-1"/>
    </source>
</evidence>
<feature type="binding site" evidence="8">
    <location>
        <position position="166"/>
    </location>
    <ligand>
        <name>S-adenosyl-L-methionine</name>
        <dbReference type="ChEBI" id="CHEBI:59789"/>
    </ligand>
</feature>
<evidence type="ECO:0000313" key="10">
    <source>
        <dbReference type="EMBL" id="QTL97597.1"/>
    </source>
</evidence>
<dbReference type="NCBIfam" id="TIGR03956">
    <property type="entry name" value="rSAM_HydE"/>
    <property type="match status" value="1"/>
</dbReference>
<dbReference type="InterPro" id="IPR006638">
    <property type="entry name" value="Elp3/MiaA/NifB-like_rSAM"/>
</dbReference>
<dbReference type="InterPro" id="IPR034422">
    <property type="entry name" value="HydE/PylB-like"/>
</dbReference>
<keyword evidence="1 7" id="KW-0004">4Fe-4S</keyword>
<evidence type="ECO:0000256" key="6">
    <source>
        <dbReference type="ARBA" id="ARBA00034078"/>
    </source>
</evidence>
<evidence type="ECO:0000256" key="4">
    <source>
        <dbReference type="ARBA" id="ARBA00023004"/>
    </source>
</evidence>
<feature type="binding site" evidence="7">
    <location>
        <position position="66"/>
    </location>
    <ligand>
        <name>[4Fe-4S] cluster</name>
        <dbReference type="ChEBI" id="CHEBI:49883"/>
        <note>4Fe-4S-S-AdoMet</note>
    </ligand>
</feature>
<dbReference type="EMBL" id="CP046640">
    <property type="protein sequence ID" value="QTL97597.1"/>
    <property type="molecule type" value="Genomic_DNA"/>
</dbReference>
<dbReference type="GO" id="GO:0046872">
    <property type="term" value="F:metal ion binding"/>
    <property type="evidence" value="ECO:0007669"/>
    <property type="project" value="UniProtKB-KW"/>
</dbReference>
<gene>
    <name evidence="10" type="primary">hydE</name>
    <name evidence="10" type="ORF">GM661_06165</name>
</gene>
<sequence length="354" mass="40770">MDSRLRDLLRQLYLENQLASKDILYILNKVDDSNKEILFNYAEKTVLKTYQKKVYLRALLEFSNYCRNNCYYCGIRNNNREIKRYRLSVKKIIKCCLLAYQHGYRTFVLQSGEDDFFKEDILIKLLQRLKSNHPEAAITLSIGEYPYKSYQRFYQAGADRFLLRHESISKELYKKYHPDMSYSRRLQCLKNLKKIGYQVGAGFIVGLPGQTNKILTEELLFLKKLNPDMVGIGPLIPHPKTPLAGSQTGSVDKTLLLLSLIRLLLPETLLPVTTAVNTLDKKGWEKGLKAGANVIMPVISPAISRGKYEIYQNKGNTDVSNLSEIKKRVERSGFKIDMSRGDSLKCLKTKLNNY</sequence>
<comment type="cofactor">
    <cofactor evidence="6">
        <name>[2Fe-2S] cluster</name>
        <dbReference type="ChEBI" id="CHEBI:190135"/>
    </cofactor>
</comment>
<keyword evidence="11" id="KW-1185">Reference proteome</keyword>
<keyword evidence="5 7" id="KW-0411">Iron-sulfur</keyword>
<dbReference type="InterPro" id="IPR010722">
    <property type="entry name" value="BATS_dom"/>
</dbReference>
<comment type="cofactor">
    <cofactor evidence="7">
        <name>[4Fe-4S] cluster</name>
        <dbReference type="ChEBI" id="CHEBI:49883"/>
    </cofactor>
    <text evidence="7">Binds 1 [4Fe-4S] cluster. The cluster is coordinated with 3 cysteines and an exchangeable S-adenosyl-L-methionine.</text>
</comment>
<evidence type="ECO:0000256" key="2">
    <source>
        <dbReference type="ARBA" id="ARBA00022691"/>
    </source>
</evidence>
<dbReference type="InterPro" id="IPR024021">
    <property type="entry name" value="FeFe-hyd_HydE_rSAM"/>
</dbReference>
<feature type="domain" description="Radical SAM core" evidence="9">
    <location>
        <begin position="52"/>
        <end position="267"/>
    </location>
</feature>
<dbReference type="PANTHER" id="PTHR43726">
    <property type="entry name" value="3-METHYLORNITHINE SYNTHASE"/>
    <property type="match status" value="1"/>
</dbReference>
<feature type="binding site" evidence="7">
    <location>
        <position position="70"/>
    </location>
    <ligand>
        <name>[4Fe-4S] cluster</name>
        <dbReference type="ChEBI" id="CHEBI:49883"/>
        <note>4Fe-4S-S-AdoMet</note>
    </ligand>
</feature>
<dbReference type="SFLD" id="SFLDS00029">
    <property type="entry name" value="Radical_SAM"/>
    <property type="match status" value="1"/>
</dbReference>
<keyword evidence="3" id="KW-0479">Metal-binding</keyword>
<name>A0A8A7KFC1_9FIRM</name>